<comment type="caution">
    <text evidence="1">The sequence shown here is derived from an EMBL/GenBank/DDBJ whole genome shotgun (WGS) entry which is preliminary data.</text>
</comment>
<dbReference type="EMBL" id="PGUY01000033">
    <property type="protein sequence ID" value="PLT29817.1"/>
    <property type="molecule type" value="Genomic_DNA"/>
</dbReference>
<dbReference type="RefSeq" id="WP_101642041.1">
    <property type="nucleotide sequence ID" value="NZ_PGUY01000033.1"/>
</dbReference>
<dbReference type="Proteomes" id="UP000234748">
    <property type="component" value="Unassembled WGS sequence"/>
</dbReference>
<dbReference type="OrthoDB" id="2968647at2"/>
<evidence type="ECO:0000313" key="2">
    <source>
        <dbReference type="Proteomes" id="UP000234748"/>
    </source>
</evidence>
<proteinExistence type="predicted"/>
<sequence>MDIKNSLLNAGISEEHLYKLNQDKLKSDNSFHCFFDGIDQRQYKLVPVKKIKGLSRGEAGSSWWEHALGKAGNIDYNRLENNQKRLEATTLNEFRKGFISNSFPSVD</sequence>
<organism evidence="1 2">
    <name type="scientific">Peribacillus deserti</name>
    <dbReference type="NCBI Taxonomy" id="673318"/>
    <lineage>
        <taxon>Bacteria</taxon>
        <taxon>Bacillati</taxon>
        <taxon>Bacillota</taxon>
        <taxon>Bacilli</taxon>
        <taxon>Bacillales</taxon>
        <taxon>Bacillaceae</taxon>
        <taxon>Peribacillus</taxon>
    </lineage>
</organism>
<keyword evidence="2" id="KW-1185">Reference proteome</keyword>
<name>A0A2N5M640_9BACI</name>
<protein>
    <submittedName>
        <fullName evidence="1">Uncharacterized protein</fullName>
    </submittedName>
</protein>
<accession>A0A2N5M640</accession>
<evidence type="ECO:0000313" key="1">
    <source>
        <dbReference type="EMBL" id="PLT29817.1"/>
    </source>
</evidence>
<reference evidence="1 2" key="1">
    <citation type="submission" date="2017-11" db="EMBL/GenBank/DDBJ databases">
        <title>Comparitive Functional Genomics of Dry Heat Resistant strains isolated from the Viking Spacecraft.</title>
        <authorList>
            <person name="Seuylemezian A."/>
            <person name="Cooper K."/>
            <person name="Vaishampayan P."/>
        </authorList>
    </citation>
    <scope>NUCLEOTIDE SEQUENCE [LARGE SCALE GENOMIC DNA]</scope>
    <source>
        <strain evidence="1 2">V1-29</strain>
    </source>
</reference>
<gene>
    <name evidence="1" type="ORF">CUU66_10970</name>
</gene>
<dbReference type="AlphaFoldDB" id="A0A2N5M640"/>